<dbReference type="PROSITE" id="PS00665">
    <property type="entry name" value="DHDPS_1"/>
    <property type="match status" value="1"/>
</dbReference>
<name>G8QX12_SPHPG</name>
<evidence type="ECO:0000256" key="5">
    <source>
        <dbReference type="PIRSR" id="PIRSR001365-1"/>
    </source>
</evidence>
<evidence type="ECO:0000256" key="2">
    <source>
        <dbReference type="ARBA" id="ARBA00023239"/>
    </source>
</evidence>
<dbReference type="eggNOG" id="COG0329">
    <property type="taxonomic scope" value="Bacteria"/>
</dbReference>
<dbReference type="InterPro" id="IPR020624">
    <property type="entry name" value="Schiff_base-form_aldolases_CS"/>
</dbReference>
<dbReference type="Pfam" id="PF00701">
    <property type="entry name" value="DHDPS"/>
    <property type="match status" value="1"/>
</dbReference>
<keyword evidence="2 4" id="KW-0456">Lyase</keyword>
<keyword evidence="8" id="KW-1185">Reference proteome</keyword>
<accession>G8QX12</accession>
<reference evidence="7 8" key="1">
    <citation type="submission" date="2011-11" db="EMBL/GenBank/DDBJ databases">
        <title>Complete sequence of Spirochaeta sp. grapes.</title>
        <authorList>
            <consortium name="US DOE Joint Genome Institute"/>
            <person name="Lucas S."/>
            <person name="Han J."/>
            <person name="Lapidus A."/>
            <person name="Cheng J.-F."/>
            <person name="Goodwin L."/>
            <person name="Pitluck S."/>
            <person name="Peters L."/>
            <person name="Ovchinnikova G."/>
            <person name="Munk A.C."/>
            <person name="Detter J.C."/>
            <person name="Han C."/>
            <person name="Tapia R."/>
            <person name="Land M."/>
            <person name="Hauser L."/>
            <person name="Kyrpides N."/>
            <person name="Ivanova N."/>
            <person name="Pagani I."/>
            <person name="Ritalahtilisa K."/>
            <person name="Loeffler F."/>
            <person name="Woyke T."/>
        </authorList>
    </citation>
    <scope>NUCLEOTIDE SEQUENCE [LARGE SCALE GENOMIC DNA]</scope>
    <source>
        <strain evidence="8">ATCC BAA-1885 / DSM 22778 / Grapes</strain>
    </source>
</reference>
<dbReference type="KEGG" id="sgp:SpiGrapes_1718"/>
<dbReference type="SMART" id="SM01130">
    <property type="entry name" value="DHDPS"/>
    <property type="match status" value="1"/>
</dbReference>
<dbReference type="Gene3D" id="3.20.20.70">
    <property type="entry name" value="Aldolase class I"/>
    <property type="match status" value="1"/>
</dbReference>
<dbReference type="InterPro" id="IPR002220">
    <property type="entry name" value="DapA-like"/>
</dbReference>
<protein>
    <submittedName>
        <fullName evidence="7">Dihydrodipicolinate synthase/N-acetylneuraminate lyase</fullName>
    </submittedName>
</protein>
<feature type="binding site" evidence="6">
    <location>
        <position position="47"/>
    </location>
    <ligand>
        <name>pyruvate</name>
        <dbReference type="ChEBI" id="CHEBI:15361"/>
    </ligand>
</feature>
<dbReference type="PRINTS" id="PR00146">
    <property type="entry name" value="DHPICSNTHASE"/>
</dbReference>
<organism evidence="7 8">
    <name type="scientific">Sphaerochaeta pleomorpha (strain ATCC BAA-1885 / DSM 22778 / Grapes)</name>
    <dbReference type="NCBI Taxonomy" id="158190"/>
    <lineage>
        <taxon>Bacteria</taxon>
        <taxon>Pseudomonadati</taxon>
        <taxon>Spirochaetota</taxon>
        <taxon>Spirochaetia</taxon>
        <taxon>Spirochaetales</taxon>
        <taxon>Sphaerochaetaceae</taxon>
        <taxon>Sphaerochaeta</taxon>
    </lineage>
</organism>
<feature type="binding site" evidence="6">
    <location>
        <position position="207"/>
    </location>
    <ligand>
        <name>pyruvate</name>
        <dbReference type="ChEBI" id="CHEBI:15361"/>
    </ligand>
</feature>
<comment type="similarity">
    <text evidence="1 4">Belongs to the DapA family.</text>
</comment>
<dbReference type="EMBL" id="CP003155">
    <property type="protein sequence ID" value="AEV29516.1"/>
    <property type="molecule type" value="Genomic_DNA"/>
</dbReference>
<evidence type="ECO:0000313" key="7">
    <source>
        <dbReference type="EMBL" id="AEV29516.1"/>
    </source>
</evidence>
<gene>
    <name evidence="7" type="ordered locus">SpiGrapes_1718</name>
</gene>
<dbReference type="RefSeq" id="WP_014270359.1">
    <property type="nucleotide sequence ID" value="NC_016633.1"/>
</dbReference>
<proteinExistence type="inferred from homology"/>
<dbReference type="GO" id="GO:0008840">
    <property type="term" value="F:4-hydroxy-tetrahydrodipicolinate synthase activity"/>
    <property type="evidence" value="ECO:0007669"/>
    <property type="project" value="TreeGrafter"/>
</dbReference>
<dbReference type="InterPro" id="IPR013785">
    <property type="entry name" value="Aldolase_TIM"/>
</dbReference>
<feature type="active site" description="Proton donor/acceptor" evidence="5">
    <location>
        <position position="135"/>
    </location>
</feature>
<evidence type="ECO:0000256" key="4">
    <source>
        <dbReference type="PIRNR" id="PIRNR001365"/>
    </source>
</evidence>
<dbReference type="SUPFAM" id="SSF51569">
    <property type="entry name" value="Aldolase"/>
    <property type="match status" value="1"/>
</dbReference>
<evidence type="ECO:0000256" key="3">
    <source>
        <dbReference type="ARBA" id="ARBA00023270"/>
    </source>
</evidence>
<dbReference type="Proteomes" id="UP000005632">
    <property type="component" value="Chromosome"/>
</dbReference>
<sequence length="295" mass="32290">MFKPYGIIPPVISPLHEDGSFNESVYRIMIDRLIANGVHGIFPLGTTGEFYAFTPEQSRRIFEITVDQVANRVPVYAGANSITTRGAIELVKIAQECKVEAVSVLTPMFISQTQEELYGFYKTIAANTDLPVIIYNNRPKTNVHIEPKTIARLSEIKNIVGVKDSTGDFTNTEEYIRLTRGNDEFGVLLGRDTLIYAGLCYGAVGAIASCANVAPRITADIYDKYIAGDLAGALEAQFTLAPLRIATGMGTFPQVIKEGLELEGIKVGKCLDPIASLSDEQRETLRCVMQTMGLL</sequence>
<dbReference type="PIRSF" id="PIRSF001365">
    <property type="entry name" value="DHDPS"/>
    <property type="match status" value="1"/>
</dbReference>
<dbReference type="PANTHER" id="PTHR12128:SF66">
    <property type="entry name" value="4-HYDROXY-2-OXOGLUTARATE ALDOLASE, MITOCHONDRIAL"/>
    <property type="match status" value="1"/>
</dbReference>
<dbReference type="OrthoDB" id="9771791at2"/>
<dbReference type="PANTHER" id="PTHR12128">
    <property type="entry name" value="DIHYDRODIPICOLINATE SYNTHASE"/>
    <property type="match status" value="1"/>
</dbReference>
<dbReference type="STRING" id="158190.SpiGrapes_1718"/>
<keyword evidence="3" id="KW-0704">Schiff base</keyword>
<dbReference type="CDD" id="cd00408">
    <property type="entry name" value="DHDPS-like"/>
    <property type="match status" value="1"/>
</dbReference>
<evidence type="ECO:0000256" key="6">
    <source>
        <dbReference type="PIRSR" id="PIRSR001365-2"/>
    </source>
</evidence>
<evidence type="ECO:0000256" key="1">
    <source>
        <dbReference type="ARBA" id="ARBA00007592"/>
    </source>
</evidence>
<feature type="active site" description="Schiff-base intermediate with substrate" evidence="5">
    <location>
        <position position="163"/>
    </location>
</feature>
<evidence type="ECO:0000313" key="8">
    <source>
        <dbReference type="Proteomes" id="UP000005632"/>
    </source>
</evidence>
<dbReference type="AlphaFoldDB" id="G8QX12"/>
<dbReference type="HOGENOM" id="CLU_049343_5_1_12"/>